<evidence type="ECO:0000313" key="1">
    <source>
        <dbReference type="EMBL" id="PKI51739.1"/>
    </source>
</evidence>
<dbReference type="AlphaFoldDB" id="A0A2I0J672"/>
<keyword evidence="2" id="KW-1185">Reference proteome</keyword>
<accession>A0A2I0J672</accession>
<proteinExistence type="predicted"/>
<dbReference type="InterPro" id="IPR011050">
    <property type="entry name" value="Pectin_lyase_fold/virulence"/>
</dbReference>
<protein>
    <submittedName>
        <fullName evidence="1">Uncharacterized protein</fullName>
    </submittedName>
</protein>
<name>A0A2I0J672_PUNGR</name>
<organism evidence="1 2">
    <name type="scientific">Punica granatum</name>
    <name type="common">Pomegranate</name>
    <dbReference type="NCBI Taxonomy" id="22663"/>
    <lineage>
        <taxon>Eukaryota</taxon>
        <taxon>Viridiplantae</taxon>
        <taxon>Streptophyta</taxon>
        <taxon>Embryophyta</taxon>
        <taxon>Tracheophyta</taxon>
        <taxon>Spermatophyta</taxon>
        <taxon>Magnoliopsida</taxon>
        <taxon>eudicotyledons</taxon>
        <taxon>Gunneridae</taxon>
        <taxon>Pentapetalae</taxon>
        <taxon>rosids</taxon>
        <taxon>malvids</taxon>
        <taxon>Myrtales</taxon>
        <taxon>Lythraceae</taxon>
        <taxon>Punica</taxon>
    </lineage>
</organism>
<sequence length="141" mass="16230">MEDHGDAANSSIFTLFADNFLASRITFKGCNINFMKLICDGEERCKEREMTSDTKAIIFEGRSLNGNRLTYLRRAYRAYSTMRNLFTFVESNCSGPGTNVSGRVRVSWTKTFGPEEPENYLKYLCKFIDKDVWIEAQLPHN</sequence>
<comment type="caution">
    <text evidence="1">The sequence shown here is derived from an EMBL/GenBank/DDBJ whole genome shotgun (WGS) entry which is preliminary data.</text>
</comment>
<dbReference type="Proteomes" id="UP000233551">
    <property type="component" value="Unassembled WGS sequence"/>
</dbReference>
<gene>
    <name evidence="1" type="ORF">CRG98_027902</name>
</gene>
<evidence type="ECO:0000313" key="2">
    <source>
        <dbReference type="Proteomes" id="UP000233551"/>
    </source>
</evidence>
<dbReference type="SUPFAM" id="SSF51126">
    <property type="entry name" value="Pectin lyase-like"/>
    <property type="match status" value="1"/>
</dbReference>
<dbReference type="EMBL" id="PGOL01001995">
    <property type="protein sequence ID" value="PKI51739.1"/>
    <property type="molecule type" value="Genomic_DNA"/>
</dbReference>
<reference evidence="1 2" key="1">
    <citation type="submission" date="2017-11" db="EMBL/GenBank/DDBJ databases">
        <title>De-novo sequencing of pomegranate (Punica granatum L.) genome.</title>
        <authorList>
            <person name="Akparov Z."/>
            <person name="Amiraslanov A."/>
            <person name="Hajiyeva S."/>
            <person name="Abbasov M."/>
            <person name="Kaur K."/>
            <person name="Hamwieh A."/>
            <person name="Solovyev V."/>
            <person name="Salamov A."/>
            <person name="Braich B."/>
            <person name="Kosarev P."/>
            <person name="Mahmoud A."/>
            <person name="Hajiyev E."/>
            <person name="Babayeva S."/>
            <person name="Izzatullayeva V."/>
            <person name="Mammadov A."/>
            <person name="Mammadov A."/>
            <person name="Sharifova S."/>
            <person name="Ojaghi J."/>
            <person name="Eynullazada K."/>
            <person name="Bayramov B."/>
            <person name="Abdulazimova A."/>
            <person name="Shahmuradov I."/>
        </authorList>
    </citation>
    <scope>NUCLEOTIDE SEQUENCE [LARGE SCALE GENOMIC DNA]</scope>
    <source>
        <strain evidence="2">cv. AG2017</strain>
        <tissue evidence="1">Leaf</tissue>
    </source>
</reference>